<dbReference type="PROSITE" id="PS01347">
    <property type="entry name" value="MRAY_1"/>
    <property type="match status" value="1"/>
</dbReference>
<feature type="transmembrane region" description="Helical" evidence="7">
    <location>
        <begin position="6"/>
        <end position="27"/>
    </location>
</feature>
<comment type="pathway">
    <text evidence="7">Cell wall biogenesis; peptidoglycan biosynthesis.</text>
</comment>
<name>A0ABX0SL88_9ACTN</name>
<comment type="catalytic activity">
    <reaction evidence="7">
        <text>UDP-N-acetyl-alpha-D-muramoyl-L-alanyl-gamma-D-glutamyl-meso-2,6-diaminopimeloyl-D-alanyl-D-alanine + di-trans,octa-cis-undecaprenyl phosphate = di-trans,octa-cis-undecaprenyl diphospho-N-acetyl-alpha-D-muramoyl-L-alanyl-D-glutamyl-meso-2,6-diaminopimeloyl-D-alanyl-D-alanine + UMP</text>
        <dbReference type="Rhea" id="RHEA:28386"/>
        <dbReference type="ChEBI" id="CHEBI:57865"/>
        <dbReference type="ChEBI" id="CHEBI:60392"/>
        <dbReference type="ChEBI" id="CHEBI:61386"/>
        <dbReference type="ChEBI" id="CHEBI:61387"/>
        <dbReference type="EC" id="2.7.8.13"/>
    </reaction>
</comment>
<dbReference type="EC" id="2.7.8.13" evidence="7 8"/>
<comment type="subcellular location">
    <subcellularLocation>
        <location evidence="7">Cell membrane</location>
        <topology evidence="7">Multi-pass membrane protein</topology>
    </subcellularLocation>
    <subcellularLocation>
        <location evidence="1">Membrane</location>
        <topology evidence="1">Multi-pass membrane protein</topology>
    </subcellularLocation>
</comment>
<evidence type="ECO:0000256" key="2">
    <source>
        <dbReference type="ARBA" id="ARBA00005583"/>
    </source>
</evidence>
<evidence type="ECO:0000256" key="3">
    <source>
        <dbReference type="ARBA" id="ARBA00022679"/>
    </source>
</evidence>
<proteinExistence type="inferred from homology"/>
<accession>A0ABX0SL88</accession>
<dbReference type="PANTHER" id="PTHR22926:SF5">
    <property type="entry name" value="PHOSPHO-N-ACETYLMURAMOYL-PENTAPEPTIDE-TRANSFERASE HOMOLOG"/>
    <property type="match status" value="1"/>
</dbReference>
<feature type="transmembrane region" description="Helical" evidence="7">
    <location>
        <begin position="329"/>
        <end position="350"/>
    </location>
</feature>
<keyword evidence="4 7" id="KW-0812">Transmembrane</keyword>
<dbReference type="InterPro" id="IPR003524">
    <property type="entry name" value="PNAcMuramoyl-5peptid_Trfase"/>
</dbReference>
<comment type="cofactor">
    <cofactor evidence="7">
        <name>Mg(2+)</name>
        <dbReference type="ChEBI" id="CHEBI:18420"/>
    </cofactor>
</comment>
<sequence length="356" mass="38333">MKLIIAAGVLALVTTLIGTRLFIGFLVRRGYGQFVRDDGPTTHKSKRGTPTMGGAVIIAAVVVAYGLAHLIMWDTPSYSGLLLLALLVATGLLGFADDWTKISNQRSLGLTSRGKLIGQILIGLAFAAASLAMPNPYGETPASRSISFTRDIDWLRLPVVLAVVWMTFLIIASSNAVNLTDGLDGLATGSLCMVFAAYTLISIWQRNQWCRPGSTAGPMCYAVRDPWDLSVVAASLAAACFGFLWWNAKPAKIFLGDTGSLSLGAVVGGLAIFTRTEILLVVLGLLFVVETASVMIQVSYFKLTHGKRVFKMAPLHHHFELLGWDEVTVVIRLWIVCGAAVVTGLSLFYAQWVLGQ</sequence>
<keyword evidence="7" id="KW-0479">Metal-binding</keyword>
<feature type="transmembrane region" description="Helical" evidence="7">
    <location>
        <begin position="253"/>
        <end position="272"/>
    </location>
</feature>
<comment type="caution">
    <text evidence="9">The sequence shown here is derived from an EMBL/GenBank/DDBJ whole genome shotgun (WGS) entry which is preliminary data.</text>
</comment>
<organism evidence="9 10">
    <name type="scientific">Brooklawnia cerclae</name>
    <dbReference type="NCBI Taxonomy" id="349934"/>
    <lineage>
        <taxon>Bacteria</taxon>
        <taxon>Bacillati</taxon>
        <taxon>Actinomycetota</taxon>
        <taxon>Actinomycetes</taxon>
        <taxon>Propionibacteriales</taxon>
        <taxon>Propionibacteriaceae</taxon>
        <taxon>Brooklawnia</taxon>
    </lineage>
</organism>
<evidence type="ECO:0000256" key="5">
    <source>
        <dbReference type="ARBA" id="ARBA00022989"/>
    </source>
</evidence>
<dbReference type="NCBIfam" id="TIGR00445">
    <property type="entry name" value="mraY"/>
    <property type="match status" value="1"/>
</dbReference>
<evidence type="ECO:0000256" key="7">
    <source>
        <dbReference type="HAMAP-Rule" id="MF_00038"/>
    </source>
</evidence>
<comment type="function">
    <text evidence="7">Catalyzes the initial step of the lipid cycle reactions in the biosynthesis of the cell wall peptidoglycan: transfers peptidoglycan precursor phospho-MurNAc-pentapeptide from UDP-MurNAc-pentapeptide onto the lipid carrier undecaprenyl phosphate, yielding undecaprenyl-pyrophosphoryl-MurNAc-pentapeptide, known as lipid I.</text>
</comment>
<keyword evidence="7" id="KW-0573">Peptidoglycan synthesis</keyword>
<dbReference type="Pfam" id="PF10555">
    <property type="entry name" value="MraY_sig1"/>
    <property type="match status" value="1"/>
</dbReference>
<keyword evidence="7" id="KW-1003">Cell membrane</keyword>
<evidence type="ECO:0000256" key="6">
    <source>
        <dbReference type="ARBA" id="ARBA00023136"/>
    </source>
</evidence>
<dbReference type="InterPro" id="IPR000715">
    <property type="entry name" value="Glycosyl_transferase_4"/>
</dbReference>
<feature type="transmembrane region" description="Helical" evidence="7">
    <location>
        <begin position="78"/>
        <end position="96"/>
    </location>
</feature>
<feature type="transmembrane region" description="Helical" evidence="7">
    <location>
        <begin position="154"/>
        <end position="173"/>
    </location>
</feature>
<keyword evidence="7" id="KW-0132">Cell division</keyword>
<feature type="transmembrane region" description="Helical" evidence="7">
    <location>
        <begin position="185"/>
        <end position="204"/>
    </location>
</feature>
<dbReference type="InterPro" id="IPR018480">
    <property type="entry name" value="PNAcMuramoyl-5peptid_Trfase_CS"/>
</dbReference>
<comment type="similarity">
    <text evidence="2 7">Belongs to the glycosyltransferase 4 family. MraY subfamily.</text>
</comment>
<protein>
    <recommendedName>
        <fullName evidence="7 8">Phospho-N-acetylmuramoyl-pentapeptide-transferase</fullName>
        <ecNumber evidence="7 8">2.7.8.13</ecNumber>
    </recommendedName>
    <alternativeName>
        <fullName evidence="7">UDP-MurNAc-pentapeptide phosphotransferase</fullName>
    </alternativeName>
</protein>
<gene>
    <name evidence="7" type="primary">mraY</name>
    <name evidence="9" type="ORF">FB473_002161</name>
</gene>
<keyword evidence="3 7" id="KW-0808">Transferase</keyword>
<dbReference type="Proteomes" id="UP000749311">
    <property type="component" value="Unassembled WGS sequence"/>
</dbReference>
<keyword evidence="7" id="KW-0131">Cell cycle</keyword>
<keyword evidence="5 7" id="KW-1133">Transmembrane helix</keyword>
<feature type="transmembrane region" description="Helical" evidence="7">
    <location>
        <begin position="278"/>
        <end position="301"/>
    </location>
</feature>
<evidence type="ECO:0000256" key="4">
    <source>
        <dbReference type="ARBA" id="ARBA00022692"/>
    </source>
</evidence>
<reference evidence="9 10" key="1">
    <citation type="submission" date="2020-02" db="EMBL/GenBank/DDBJ databases">
        <title>Sequencing the genomes of 1000 actinobacteria strains.</title>
        <authorList>
            <person name="Klenk H.-P."/>
        </authorList>
    </citation>
    <scope>NUCLEOTIDE SEQUENCE [LARGE SCALE GENOMIC DNA]</scope>
    <source>
        <strain evidence="9 10">DSM 19609</strain>
    </source>
</reference>
<keyword evidence="7" id="KW-0133">Cell shape</keyword>
<keyword evidence="10" id="KW-1185">Reference proteome</keyword>
<dbReference type="HAMAP" id="MF_00038">
    <property type="entry name" value="MraY"/>
    <property type="match status" value="1"/>
</dbReference>
<dbReference type="EMBL" id="JAAMOZ010000001">
    <property type="protein sequence ID" value="NIH57516.1"/>
    <property type="molecule type" value="Genomic_DNA"/>
</dbReference>
<dbReference type="PANTHER" id="PTHR22926">
    <property type="entry name" value="PHOSPHO-N-ACETYLMURAMOYL-PENTAPEPTIDE-TRANSFERASE"/>
    <property type="match status" value="1"/>
</dbReference>
<evidence type="ECO:0000313" key="10">
    <source>
        <dbReference type="Proteomes" id="UP000749311"/>
    </source>
</evidence>
<evidence type="ECO:0000256" key="8">
    <source>
        <dbReference type="NCBIfam" id="TIGR00445"/>
    </source>
</evidence>
<keyword evidence="7" id="KW-0961">Cell wall biogenesis/degradation</keyword>
<keyword evidence="6 7" id="KW-0472">Membrane</keyword>
<feature type="transmembrane region" description="Helical" evidence="7">
    <location>
        <begin position="48"/>
        <end position="72"/>
    </location>
</feature>
<dbReference type="CDD" id="cd06852">
    <property type="entry name" value="GT_MraY"/>
    <property type="match status" value="1"/>
</dbReference>
<feature type="transmembrane region" description="Helical" evidence="7">
    <location>
        <begin position="227"/>
        <end position="246"/>
    </location>
</feature>
<dbReference type="PROSITE" id="PS01348">
    <property type="entry name" value="MRAY_2"/>
    <property type="match status" value="1"/>
</dbReference>
<evidence type="ECO:0000313" key="9">
    <source>
        <dbReference type="EMBL" id="NIH57516.1"/>
    </source>
</evidence>
<evidence type="ECO:0000256" key="1">
    <source>
        <dbReference type="ARBA" id="ARBA00004141"/>
    </source>
</evidence>
<keyword evidence="7" id="KW-0460">Magnesium</keyword>
<dbReference type="GO" id="GO:0016740">
    <property type="term" value="F:transferase activity"/>
    <property type="evidence" value="ECO:0007669"/>
    <property type="project" value="UniProtKB-KW"/>
</dbReference>
<dbReference type="Pfam" id="PF00953">
    <property type="entry name" value="Glycos_transf_4"/>
    <property type="match status" value="1"/>
</dbReference>
<dbReference type="RefSeq" id="WP_167167359.1">
    <property type="nucleotide sequence ID" value="NZ_BAAAOO010000007.1"/>
</dbReference>